<proteinExistence type="predicted"/>
<reference evidence="1" key="1">
    <citation type="journal article" date="2015" name="Nature">
        <title>Complex archaea that bridge the gap between prokaryotes and eukaryotes.</title>
        <authorList>
            <person name="Spang A."/>
            <person name="Saw J.H."/>
            <person name="Jorgensen S.L."/>
            <person name="Zaremba-Niedzwiedzka K."/>
            <person name="Martijn J."/>
            <person name="Lind A.E."/>
            <person name="van Eijk R."/>
            <person name="Schleper C."/>
            <person name="Guy L."/>
            <person name="Ettema T.J."/>
        </authorList>
    </citation>
    <scope>NUCLEOTIDE SEQUENCE</scope>
</reference>
<evidence type="ECO:0000313" key="1">
    <source>
        <dbReference type="EMBL" id="KKK70709.1"/>
    </source>
</evidence>
<gene>
    <name evidence="1" type="ORF">LCGC14_2921230</name>
</gene>
<dbReference type="EMBL" id="LAZR01058059">
    <property type="protein sequence ID" value="KKK70709.1"/>
    <property type="molecule type" value="Genomic_DNA"/>
</dbReference>
<name>A0A0F8ZWA5_9ZZZZ</name>
<accession>A0A0F8ZWA5</accession>
<comment type="caution">
    <text evidence="1">The sequence shown here is derived from an EMBL/GenBank/DDBJ whole genome shotgun (WGS) entry which is preliminary data.</text>
</comment>
<organism evidence="1">
    <name type="scientific">marine sediment metagenome</name>
    <dbReference type="NCBI Taxonomy" id="412755"/>
    <lineage>
        <taxon>unclassified sequences</taxon>
        <taxon>metagenomes</taxon>
        <taxon>ecological metagenomes</taxon>
    </lineage>
</organism>
<feature type="non-terminal residue" evidence="1">
    <location>
        <position position="131"/>
    </location>
</feature>
<sequence>MSDIGVRRDGYLVTTLDASGETGETVLNVSSGKSFMMTDLICSVGPLAATDVTTSTGIQLFDAQQDGGTVQDSADRLMTLYCPVISASTGMKFDQPIVITGLANGPEFGTEVSVTSIMTTSLATGAVWVGG</sequence>
<protein>
    <submittedName>
        <fullName evidence="1">Uncharacterized protein</fullName>
    </submittedName>
</protein>
<dbReference type="AlphaFoldDB" id="A0A0F8ZWA5"/>